<evidence type="ECO:0000313" key="3">
    <source>
        <dbReference type="Proteomes" id="UP000193925"/>
    </source>
</evidence>
<dbReference type="EMBL" id="LT841305">
    <property type="protein sequence ID" value="SMH64834.1"/>
    <property type="molecule type" value="Genomic_DNA"/>
</dbReference>
<keyword evidence="3" id="KW-1185">Reference proteome</keyword>
<proteinExistence type="predicted"/>
<dbReference type="Proteomes" id="UP000193925">
    <property type="component" value="Chromosome AFERRI"/>
</dbReference>
<protein>
    <submittedName>
        <fullName evidence="1">Uncharacterized protein</fullName>
    </submittedName>
</protein>
<reference evidence="2 3" key="3">
    <citation type="submission" date="2017-03" db="EMBL/GenBank/DDBJ databases">
        <authorList>
            <person name="Regsiter A."/>
            <person name="William W."/>
        </authorList>
    </citation>
    <scope>NUCLEOTIDE SEQUENCE [LARGE SCALE GENOMIC DNA]</scope>
    <source>
        <strain evidence="2">PRJEB5721</strain>
    </source>
</reference>
<evidence type="ECO:0000313" key="2">
    <source>
        <dbReference type="EMBL" id="SMH64834.1"/>
    </source>
</evidence>
<dbReference type="EMBL" id="CCCS020000040">
    <property type="protein sequence ID" value="CDQ10967.1"/>
    <property type="molecule type" value="Genomic_DNA"/>
</dbReference>
<dbReference type="AlphaFoldDB" id="A0A060UQU1"/>
<accession>A0A060UQU1</accession>
<reference evidence="1" key="1">
    <citation type="submission" date="2014-03" db="EMBL/GenBank/DDBJ databases">
        <authorList>
            <person name="Genoscope - CEA"/>
        </authorList>
    </citation>
    <scope>NUCLEOTIDE SEQUENCE [LARGE SCALE GENOMIC DNA]</scope>
    <source>
        <strain evidence="1">CF27</strain>
    </source>
</reference>
<organism evidence="1">
    <name type="scientific">Acidithiobacillus ferrivorans</name>
    <dbReference type="NCBI Taxonomy" id="160808"/>
    <lineage>
        <taxon>Bacteria</taxon>
        <taxon>Pseudomonadati</taxon>
        <taxon>Pseudomonadota</taxon>
        <taxon>Acidithiobacillia</taxon>
        <taxon>Acidithiobacillales</taxon>
        <taxon>Acidithiobacillaceae</taxon>
        <taxon>Acidithiobacillus</taxon>
    </lineage>
</organism>
<reference evidence="1" key="2">
    <citation type="submission" date="2014-07" db="EMBL/GenBank/DDBJ databases">
        <title>Initial genome analysis of the psychrotolerant acidophile Acidithiobacillus ferrivorans CF27: insights into iron and sulfur oxidation pathways and into biofilm formation.</title>
        <authorList>
            <person name="Talla E."/>
            <person name="Hedrich S."/>
            <person name="Mangenot S."/>
            <person name="Ji B."/>
            <person name="Johnson D.B."/>
            <person name="Barbe V."/>
            <person name="Bonnefoy V."/>
        </authorList>
    </citation>
    <scope>NUCLEOTIDE SEQUENCE [LARGE SCALE GENOMIC DNA]</scope>
    <source>
        <strain evidence="1">CF27</strain>
    </source>
</reference>
<evidence type="ECO:0000313" key="1">
    <source>
        <dbReference type="EMBL" id="CDQ10967.1"/>
    </source>
</evidence>
<name>A0A060UQU1_9PROT</name>
<sequence>MAMPCRPQAKQAYSHLLQMELEDVTPTIWRQVAMSVYMAAAASLRYYRLNRYLAETILRLRRGPLLAVGTLAVTTSAKPIQPGQWLRYILKLMHI</sequence>
<gene>
    <name evidence="2" type="ORF">AFERRI_10868</name>
    <name evidence="1" type="ORF">AFERRI_450010</name>
</gene>